<evidence type="ECO:0000313" key="1">
    <source>
        <dbReference type="EMBL" id="KDR82997.1"/>
    </source>
</evidence>
<dbReference type="EMBL" id="KL142369">
    <property type="protein sequence ID" value="KDR82997.1"/>
    <property type="molecule type" value="Genomic_DNA"/>
</dbReference>
<reference evidence="2" key="1">
    <citation type="journal article" date="2014" name="Proc. Natl. Acad. Sci. U.S.A.">
        <title>Extensive sampling of basidiomycete genomes demonstrates inadequacy of the white-rot/brown-rot paradigm for wood decay fungi.</title>
        <authorList>
            <person name="Riley R."/>
            <person name="Salamov A.A."/>
            <person name="Brown D.W."/>
            <person name="Nagy L.G."/>
            <person name="Floudas D."/>
            <person name="Held B.W."/>
            <person name="Levasseur A."/>
            <person name="Lombard V."/>
            <person name="Morin E."/>
            <person name="Otillar R."/>
            <person name="Lindquist E.A."/>
            <person name="Sun H."/>
            <person name="LaButti K.M."/>
            <person name="Schmutz J."/>
            <person name="Jabbour D."/>
            <person name="Luo H."/>
            <person name="Baker S.E."/>
            <person name="Pisabarro A.G."/>
            <person name="Walton J.D."/>
            <person name="Blanchette R.A."/>
            <person name="Henrissat B."/>
            <person name="Martin F."/>
            <person name="Cullen D."/>
            <person name="Hibbett D.S."/>
            <person name="Grigoriev I.V."/>
        </authorList>
    </citation>
    <scope>NUCLEOTIDE SEQUENCE [LARGE SCALE GENOMIC DNA]</scope>
    <source>
        <strain evidence="2">CBS 339.88</strain>
    </source>
</reference>
<organism evidence="1 2">
    <name type="scientific">Galerina marginata (strain CBS 339.88)</name>
    <dbReference type="NCBI Taxonomy" id="685588"/>
    <lineage>
        <taxon>Eukaryota</taxon>
        <taxon>Fungi</taxon>
        <taxon>Dikarya</taxon>
        <taxon>Basidiomycota</taxon>
        <taxon>Agaricomycotina</taxon>
        <taxon>Agaricomycetes</taxon>
        <taxon>Agaricomycetidae</taxon>
        <taxon>Agaricales</taxon>
        <taxon>Agaricineae</taxon>
        <taxon>Strophariaceae</taxon>
        <taxon>Galerina</taxon>
    </lineage>
</organism>
<sequence length="67" mass="7530">MEYLKARGIRGDVVESSALADWFAVTSKEFDDIPKEKFLFDPSVLIVSIISHLGLTHWFSFVNGIKG</sequence>
<keyword evidence="2" id="KW-1185">Reference proteome</keyword>
<accession>A0A067TL08</accession>
<protein>
    <submittedName>
        <fullName evidence="1">Uncharacterized protein</fullName>
    </submittedName>
</protein>
<dbReference type="AlphaFoldDB" id="A0A067TL08"/>
<dbReference type="HOGENOM" id="CLU_2812534_0_0_1"/>
<evidence type="ECO:0000313" key="2">
    <source>
        <dbReference type="Proteomes" id="UP000027222"/>
    </source>
</evidence>
<proteinExistence type="predicted"/>
<name>A0A067TL08_GALM3</name>
<gene>
    <name evidence="1" type="ORF">GALMADRAFT_238746</name>
</gene>
<dbReference type="Proteomes" id="UP000027222">
    <property type="component" value="Unassembled WGS sequence"/>
</dbReference>